<dbReference type="OrthoDB" id="3349377at2759"/>
<dbReference type="EMBL" id="JACAZH010000022">
    <property type="protein sequence ID" value="KAF7343872.1"/>
    <property type="molecule type" value="Genomic_DNA"/>
</dbReference>
<feature type="domain" description="DUF6533" evidence="2">
    <location>
        <begin position="44"/>
        <end position="87"/>
    </location>
</feature>
<dbReference type="Pfam" id="PF20151">
    <property type="entry name" value="DUF6533"/>
    <property type="match status" value="1"/>
</dbReference>
<dbReference type="AlphaFoldDB" id="A0A8H7CPW3"/>
<keyword evidence="1" id="KW-0812">Transmembrane</keyword>
<evidence type="ECO:0000313" key="3">
    <source>
        <dbReference type="EMBL" id="KAF7343872.1"/>
    </source>
</evidence>
<accession>A0A8H7CPW3</accession>
<name>A0A8H7CPW3_9AGAR</name>
<feature type="transmembrane region" description="Helical" evidence="1">
    <location>
        <begin position="110"/>
        <end position="131"/>
    </location>
</feature>
<feature type="transmembrane region" description="Helical" evidence="1">
    <location>
        <begin position="210"/>
        <end position="229"/>
    </location>
</feature>
<protein>
    <recommendedName>
        <fullName evidence="2">DUF6533 domain-containing protein</fullName>
    </recommendedName>
</protein>
<organism evidence="3 4">
    <name type="scientific">Mycena sanguinolenta</name>
    <dbReference type="NCBI Taxonomy" id="230812"/>
    <lineage>
        <taxon>Eukaryota</taxon>
        <taxon>Fungi</taxon>
        <taxon>Dikarya</taxon>
        <taxon>Basidiomycota</taxon>
        <taxon>Agaricomycotina</taxon>
        <taxon>Agaricomycetes</taxon>
        <taxon>Agaricomycetidae</taxon>
        <taxon>Agaricales</taxon>
        <taxon>Marasmiineae</taxon>
        <taxon>Mycenaceae</taxon>
        <taxon>Mycena</taxon>
    </lineage>
</organism>
<dbReference type="InterPro" id="IPR045340">
    <property type="entry name" value="DUF6533"/>
</dbReference>
<feature type="transmembrane region" description="Helical" evidence="1">
    <location>
        <begin position="235"/>
        <end position="255"/>
    </location>
</feature>
<feature type="transmembrane region" description="Helical" evidence="1">
    <location>
        <begin position="41"/>
        <end position="59"/>
    </location>
</feature>
<dbReference type="Proteomes" id="UP000623467">
    <property type="component" value="Unassembled WGS sequence"/>
</dbReference>
<reference evidence="3" key="1">
    <citation type="submission" date="2020-05" db="EMBL/GenBank/DDBJ databases">
        <title>Mycena genomes resolve the evolution of fungal bioluminescence.</title>
        <authorList>
            <person name="Tsai I.J."/>
        </authorList>
    </citation>
    <scope>NUCLEOTIDE SEQUENCE</scope>
    <source>
        <strain evidence="3">160909Yilan</strain>
    </source>
</reference>
<gene>
    <name evidence="3" type="ORF">MSAN_01968500</name>
</gene>
<proteinExistence type="predicted"/>
<feature type="transmembrane region" description="Helical" evidence="1">
    <location>
        <begin position="65"/>
        <end position="89"/>
    </location>
</feature>
<sequence length="330" mass="37609">MESASVAAQFKALETALNHLTISHYASGNDFDRYINRELTLSYTVSSMCLYVYDFMLSFPDEVQYFWGARMSLVKVLFFCNRYAVLLLAGSKAFIIMQVRIYAMYNQNKVLKIILSTLFIMELVTEFSIAIPKLVSDNVTIVPIPGLQISTSFCDETVPKYFFAFPIPFMGFEFILFALASYKAYVHYREAPNKTWFGSRLVGVIFRDSILYFACGFTVNLLNVLVWAAGPYDLFTFGTAWGFTVPALAATHVLINMREIYNQSFDTTVNEDTIGTEFRVARRRVGWNASRSSECAGLIIIYTGPEDENRQQQYNVLIPSTLPQRKDSVF</sequence>
<feature type="transmembrane region" description="Helical" evidence="1">
    <location>
        <begin position="161"/>
        <end position="180"/>
    </location>
</feature>
<keyword evidence="4" id="KW-1185">Reference proteome</keyword>
<keyword evidence="1" id="KW-1133">Transmembrane helix</keyword>
<comment type="caution">
    <text evidence="3">The sequence shown here is derived from an EMBL/GenBank/DDBJ whole genome shotgun (WGS) entry which is preliminary data.</text>
</comment>
<keyword evidence="1" id="KW-0472">Membrane</keyword>
<evidence type="ECO:0000313" key="4">
    <source>
        <dbReference type="Proteomes" id="UP000623467"/>
    </source>
</evidence>
<evidence type="ECO:0000256" key="1">
    <source>
        <dbReference type="SAM" id="Phobius"/>
    </source>
</evidence>
<evidence type="ECO:0000259" key="2">
    <source>
        <dbReference type="Pfam" id="PF20151"/>
    </source>
</evidence>